<evidence type="ECO:0000313" key="2">
    <source>
        <dbReference type="Proteomes" id="UP001203423"/>
    </source>
</evidence>
<accession>A0ABT0L9S1</accession>
<comment type="caution">
    <text evidence="1">The sequence shown here is derived from an EMBL/GenBank/DDBJ whole genome shotgun (WGS) entry which is preliminary data.</text>
</comment>
<keyword evidence="2" id="KW-1185">Reference proteome</keyword>
<evidence type="ECO:0000313" key="1">
    <source>
        <dbReference type="EMBL" id="MCL1124459.1"/>
    </source>
</evidence>
<dbReference type="RefSeq" id="WP_248939741.1">
    <property type="nucleotide sequence ID" value="NZ_JAKIKS010000024.1"/>
</dbReference>
<sequence length="190" mass="22236">MPKIKKKELMNGAVFSIHVEGEGYTLAQLRDDCQMEVFNILREEDVWDNIDLNEVEVLFCIVVASHRLLKLFSRNVTNEIIVNSRNRILLGLSYTQSLRHTGLFGFNLIEYDNPYNSNNERILIENLDPVEHKDILYSYESLGMNGKPDKIKDRISRYFMTGINWDVSKEVLYPELQPPSKDYKKTIYEP</sequence>
<name>A0ABT0L9S1_9GAMM</name>
<protein>
    <submittedName>
        <fullName evidence="1">Uncharacterized protein</fullName>
    </submittedName>
</protein>
<proteinExistence type="predicted"/>
<reference evidence="1 2" key="1">
    <citation type="submission" date="2022-01" db="EMBL/GenBank/DDBJ databases">
        <title>Whole genome-based taxonomy of the Shewanellaceae.</title>
        <authorList>
            <person name="Martin-Rodriguez A.J."/>
        </authorList>
    </citation>
    <scope>NUCLEOTIDE SEQUENCE [LARGE SCALE GENOMIC DNA]</scope>
    <source>
        <strain evidence="1 2">DSM 17177</strain>
    </source>
</reference>
<dbReference type="Proteomes" id="UP001203423">
    <property type="component" value="Unassembled WGS sequence"/>
</dbReference>
<dbReference type="EMBL" id="JAKIKS010000024">
    <property type="protein sequence ID" value="MCL1124459.1"/>
    <property type="molecule type" value="Genomic_DNA"/>
</dbReference>
<organism evidence="1 2">
    <name type="scientific">Shewanella surugensis</name>
    <dbReference type="NCBI Taxonomy" id="212020"/>
    <lineage>
        <taxon>Bacteria</taxon>
        <taxon>Pseudomonadati</taxon>
        <taxon>Pseudomonadota</taxon>
        <taxon>Gammaproteobacteria</taxon>
        <taxon>Alteromonadales</taxon>
        <taxon>Shewanellaceae</taxon>
        <taxon>Shewanella</taxon>
    </lineage>
</organism>
<gene>
    <name evidence="1" type="ORF">L2764_08215</name>
</gene>